<dbReference type="InterPro" id="IPR028098">
    <property type="entry name" value="Glyco_trans_4-like_N"/>
</dbReference>
<evidence type="ECO:0000259" key="1">
    <source>
        <dbReference type="Pfam" id="PF00534"/>
    </source>
</evidence>
<proteinExistence type="predicted"/>
<evidence type="ECO:0000259" key="2">
    <source>
        <dbReference type="Pfam" id="PF13439"/>
    </source>
</evidence>
<dbReference type="InterPro" id="IPR050194">
    <property type="entry name" value="Glycosyltransferase_grp1"/>
</dbReference>
<comment type="caution">
    <text evidence="3">The sequence shown here is derived from an EMBL/GenBank/DDBJ whole genome shotgun (WGS) entry which is preliminary data.</text>
</comment>
<reference evidence="3 4" key="1">
    <citation type="journal article" date="2016" name="Nat. Commun.">
        <title>Thousands of microbial genomes shed light on interconnected biogeochemical processes in an aquifer system.</title>
        <authorList>
            <person name="Anantharaman K."/>
            <person name="Brown C.T."/>
            <person name="Hug L.A."/>
            <person name="Sharon I."/>
            <person name="Castelle C.J."/>
            <person name="Probst A.J."/>
            <person name="Thomas B.C."/>
            <person name="Singh A."/>
            <person name="Wilkins M.J."/>
            <person name="Karaoz U."/>
            <person name="Brodie E.L."/>
            <person name="Williams K.H."/>
            <person name="Hubbard S.S."/>
            <person name="Banfield J.F."/>
        </authorList>
    </citation>
    <scope>NUCLEOTIDE SEQUENCE [LARGE SCALE GENOMIC DNA]</scope>
</reference>
<dbReference type="CDD" id="cd03801">
    <property type="entry name" value="GT4_PimA-like"/>
    <property type="match status" value="1"/>
</dbReference>
<dbReference type="Pfam" id="PF13439">
    <property type="entry name" value="Glyco_transf_4"/>
    <property type="match status" value="1"/>
</dbReference>
<dbReference type="GO" id="GO:0016757">
    <property type="term" value="F:glycosyltransferase activity"/>
    <property type="evidence" value="ECO:0007669"/>
    <property type="project" value="InterPro"/>
</dbReference>
<dbReference type="Gene3D" id="3.40.50.2000">
    <property type="entry name" value="Glycogen Phosphorylase B"/>
    <property type="match status" value="2"/>
</dbReference>
<gene>
    <name evidence="3" type="ORF">A3B87_00705</name>
</gene>
<name>A0A1F6FP48_9BACT</name>
<dbReference type="PANTHER" id="PTHR45947">
    <property type="entry name" value="SULFOQUINOVOSYL TRANSFERASE SQD2"/>
    <property type="match status" value="1"/>
</dbReference>
<feature type="domain" description="Glycosyltransferase subfamily 4-like N-terminal" evidence="2">
    <location>
        <begin position="32"/>
        <end position="163"/>
    </location>
</feature>
<sequence length="403" mass="46459">MTQGEECVRFFIFYFDFMKIAHIVCRFPPYSGGMGVVTYEQVKRLAETGHQMTVFTLNQKEKLEPDNFKIKYIKTLRFGNAGICPSFLWRLRNFDIIQLHYPFYGAQEFIWLAKKFKLLKSSKLIIWYHMDATARNLFHKILQLSSWSIQKHLLKLTDKICSASLDYVKNSKIKEIFKKYNEKFVEIPFGSNQHPEEVEQSQVDELKNKLHIKSEKIILFVGGLDSAHYFKGVPILIDAMKKIPKLRDKLGVRDHPNIKLVIVGDGNLRNDYERQVAGSNLQNQVVFTGRIKFDELKNYYALCDITVLPATTSAEAFGLVLIEAKTYGKPVIGSDLPGVRDVVGQSGLIVKPGDSNDLAEKIEKILTDKSLYNNFSQSAIQEVKEKYNWDKHIKKLLEIYNTI</sequence>
<feature type="domain" description="Glycosyl transferase family 1" evidence="1">
    <location>
        <begin position="204"/>
        <end position="380"/>
    </location>
</feature>
<dbReference type="SUPFAM" id="SSF53756">
    <property type="entry name" value="UDP-Glycosyltransferase/glycogen phosphorylase"/>
    <property type="match status" value="1"/>
</dbReference>
<dbReference type="InterPro" id="IPR001296">
    <property type="entry name" value="Glyco_trans_1"/>
</dbReference>
<dbReference type="STRING" id="1798561.A3B87_00705"/>
<evidence type="ECO:0008006" key="5">
    <source>
        <dbReference type="Google" id="ProtNLM"/>
    </source>
</evidence>
<evidence type="ECO:0000313" key="3">
    <source>
        <dbReference type="EMBL" id="OGG87622.1"/>
    </source>
</evidence>
<dbReference type="AlphaFoldDB" id="A0A1F6FP48"/>
<evidence type="ECO:0000313" key="4">
    <source>
        <dbReference type="Proteomes" id="UP000179136"/>
    </source>
</evidence>
<dbReference type="PANTHER" id="PTHR45947:SF3">
    <property type="entry name" value="SULFOQUINOVOSYL TRANSFERASE SQD2"/>
    <property type="match status" value="1"/>
</dbReference>
<dbReference type="Pfam" id="PF00534">
    <property type="entry name" value="Glycos_transf_1"/>
    <property type="match status" value="1"/>
</dbReference>
<dbReference type="Proteomes" id="UP000179136">
    <property type="component" value="Unassembled WGS sequence"/>
</dbReference>
<dbReference type="EMBL" id="MFMW01000005">
    <property type="protein sequence ID" value="OGG87622.1"/>
    <property type="molecule type" value="Genomic_DNA"/>
</dbReference>
<accession>A0A1F6FP48</accession>
<organism evidence="3 4">
    <name type="scientific">Candidatus Kuenenbacteria bacterium RIFCSPHIGHO2_02_FULL_39_13</name>
    <dbReference type="NCBI Taxonomy" id="1798561"/>
    <lineage>
        <taxon>Bacteria</taxon>
        <taxon>Candidatus Kueneniibacteriota</taxon>
    </lineage>
</organism>
<protein>
    <recommendedName>
        <fullName evidence="5">Glycosyl transferase family 1 domain-containing protein</fullName>
    </recommendedName>
</protein>